<keyword evidence="2" id="KW-1185">Reference proteome</keyword>
<proteinExistence type="predicted"/>
<name>A0A2K9VHV8_9CAUD</name>
<organism evidence="1 2">
    <name type="scientific">Pseudomonas phage PollyC</name>
    <dbReference type="NCBI Taxonomy" id="2079290"/>
    <lineage>
        <taxon>Viruses</taxon>
        <taxon>Duplodnaviria</taxon>
        <taxon>Heunggongvirae</taxon>
        <taxon>Uroviricota</taxon>
        <taxon>Caudoviricetes</taxon>
        <taxon>Autographivirales</taxon>
        <taxon>Autonotataviridae</taxon>
        <taxon>Pollyceevirus</taxon>
        <taxon>Pollyceevirus pollyC</taxon>
    </lineage>
</organism>
<dbReference type="OrthoDB" id="8300at10239"/>
<dbReference type="EMBL" id="MG775261">
    <property type="protein sequence ID" value="AUV61946.1"/>
    <property type="molecule type" value="Genomic_DNA"/>
</dbReference>
<accession>A0A2K9VHV8</accession>
<sequence>MAGQSQVFGGGTGSYQGVVAPAEPKGQATADFVMKMADKYVGQQVQQKQQQMYLAGMQRVATGEALADIKKDDPPFASIFGPTATIRGAQAMASMTKVDEFATDVYRQMPELAKMDPSQAGKRIAAGMNQHMTGDADVDIAIQSKITQQLPALMKVQAKANYEYVQNESARQFTGMINASATTIQGAALGLARGTTNEADFDQAKYTTLSSLAQPQGMDDKTYRKTIKEVAVNQMAQGNHYLDRWMNERVGGKPSFYESVLSADDQTDIIKARQQAETATAQQYGFNQYGAYIAELSGKAAGMSPASIQQRVLQINEQYMKETGSSSGILTMKDAMAMQKSSYQRAFRLGDQRSLAEYKEGLRTASDQAKQNATIASAMSMLEGGMGKFTQASGVKGPEVDAIAWQSFGTKLAQQGPDVAAKYIVDNYNHGNTYVNPQLQSMMQEPFRQLAGGGPIGAEFDRAQQIYSSLISQPDGQTTADAYLGADNAIRMEQYNRYIRTGALSKSEAQQAVWGKPLIKNPSITSADNVAVMDKALNELGKKGGAGSWLAGVAGMDETNKSILRTAAGADMQSFMDNLGMSPEAAAKRAMPAVLRKVDILGPAVVRKAPGQASLAEAIGSNQEDAGKAFFETAQIMAREQGVNVDLGGWFETINSRIKNPDTFSITDEMAGKRPGPGTNASVFSGAFTPWRAMVSHGDLRVDRLRDQTIDGQTVQIYHATVSTPDGSSANFAFDSRDVRKHFENFNIKKGGRK</sequence>
<reference evidence="1 2" key="1">
    <citation type="submission" date="2018-01" db="EMBL/GenBank/DDBJ databases">
        <title>Pseudomonas phages infecting Pseudomonas sp. isolated from Prunus avium.</title>
        <authorList>
            <person name="Colberg O."/>
            <person name="Byth Carstens A."/>
        </authorList>
    </citation>
    <scope>NUCLEOTIDE SEQUENCE [LARGE SCALE GENOMIC DNA]</scope>
</reference>
<protein>
    <submittedName>
        <fullName evidence="1">Adenylate cyclase</fullName>
    </submittedName>
</protein>
<evidence type="ECO:0000313" key="1">
    <source>
        <dbReference type="EMBL" id="AUV61946.1"/>
    </source>
</evidence>
<dbReference type="Proteomes" id="UP000241341">
    <property type="component" value="Segment"/>
</dbReference>
<evidence type="ECO:0000313" key="2">
    <source>
        <dbReference type="Proteomes" id="UP000241341"/>
    </source>
</evidence>
<gene>
    <name evidence="1" type="ORF">PsPhPollyC_gp14</name>
</gene>